<feature type="transmembrane region" description="Helical" evidence="2">
    <location>
        <begin position="447"/>
        <end position="468"/>
    </location>
</feature>
<name>A0AAD1UH60_EUPCR</name>
<dbReference type="PANTHER" id="PTHR11206">
    <property type="entry name" value="MULTIDRUG RESISTANCE PROTEIN"/>
    <property type="match status" value="1"/>
</dbReference>
<evidence type="ECO:0000313" key="4">
    <source>
        <dbReference type="Proteomes" id="UP001295684"/>
    </source>
</evidence>
<evidence type="ECO:0000313" key="3">
    <source>
        <dbReference type="EMBL" id="CAI2366592.1"/>
    </source>
</evidence>
<evidence type="ECO:0000256" key="1">
    <source>
        <dbReference type="ARBA" id="ARBA00010199"/>
    </source>
</evidence>
<keyword evidence="2" id="KW-0812">Transmembrane</keyword>
<feature type="transmembrane region" description="Helical" evidence="2">
    <location>
        <begin position="163"/>
        <end position="183"/>
    </location>
</feature>
<organism evidence="3 4">
    <name type="scientific">Euplotes crassus</name>
    <dbReference type="NCBI Taxonomy" id="5936"/>
    <lineage>
        <taxon>Eukaryota</taxon>
        <taxon>Sar</taxon>
        <taxon>Alveolata</taxon>
        <taxon>Ciliophora</taxon>
        <taxon>Intramacronucleata</taxon>
        <taxon>Spirotrichea</taxon>
        <taxon>Hypotrichia</taxon>
        <taxon>Euplotida</taxon>
        <taxon>Euplotidae</taxon>
        <taxon>Moneuplotes</taxon>
    </lineage>
</organism>
<gene>
    <name evidence="3" type="ORF">ECRASSUSDP1_LOCUS7865</name>
</gene>
<protein>
    <submittedName>
        <fullName evidence="3">Uncharacterized protein</fullName>
    </submittedName>
</protein>
<feature type="transmembrane region" description="Helical" evidence="2">
    <location>
        <begin position="385"/>
        <end position="405"/>
    </location>
</feature>
<feature type="transmembrane region" description="Helical" evidence="2">
    <location>
        <begin position="224"/>
        <end position="246"/>
    </location>
</feature>
<dbReference type="Pfam" id="PF01554">
    <property type="entry name" value="MatE"/>
    <property type="match status" value="2"/>
</dbReference>
<evidence type="ECO:0000256" key="2">
    <source>
        <dbReference type="SAM" id="Phobius"/>
    </source>
</evidence>
<dbReference type="EMBL" id="CAMPGE010007680">
    <property type="protein sequence ID" value="CAI2366592.1"/>
    <property type="molecule type" value="Genomic_DNA"/>
</dbReference>
<dbReference type="GO" id="GO:0042910">
    <property type="term" value="F:xenobiotic transmembrane transporter activity"/>
    <property type="evidence" value="ECO:0007669"/>
    <property type="project" value="InterPro"/>
</dbReference>
<dbReference type="GO" id="GO:0016020">
    <property type="term" value="C:membrane"/>
    <property type="evidence" value="ECO:0007669"/>
    <property type="project" value="InterPro"/>
</dbReference>
<dbReference type="Proteomes" id="UP001295684">
    <property type="component" value="Unassembled WGS sequence"/>
</dbReference>
<feature type="transmembrane region" description="Helical" evidence="2">
    <location>
        <begin position="417"/>
        <end position="441"/>
    </location>
</feature>
<accession>A0AAD1UH60</accession>
<feature type="transmembrane region" description="Helical" evidence="2">
    <location>
        <begin position="195"/>
        <end position="218"/>
    </location>
</feature>
<feature type="transmembrane region" description="Helical" evidence="2">
    <location>
        <begin position="303"/>
        <end position="325"/>
    </location>
</feature>
<keyword evidence="2" id="KW-0472">Membrane</keyword>
<comment type="similarity">
    <text evidence="1">Belongs to the multi antimicrobial extrusion (MATE) (TC 2.A.66.1) family.</text>
</comment>
<keyword evidence="4" id="KW-1185">Reference proteome</keyword>
<proteinExistence type="inferred from homology"/>
<dbReference type="GO" id="GO:0015297">
    <property type="term" value="F:antiporter activity"/>
    <property type="evidence" value="ECO:0007669"/>
    <property type="project" value="InterPro"/>
</dbReference>
<reference evidence="3" key="1">
    <citation type="submission" date="2023-07" db="EMBL/GenBank/DDBJ databases">
        <authorList>
            <consortium name="AG Swart"/>
            <person name="Singh M."/>
            <person name="Singh A."/>
            <person name="Seah K."/>
            <person name="Emmerich C."/>
        </authorList>
    </citation>
    <scope>NUCLEOTIDE SEQUENCE</scope>
    <source>
        <strain evidence="3">DP1</strain>
    </source>
</reference>
<dbReference type="AlphaFoldDB" id="A0AAD1UH60"/>
<keyword evidence="2" id="KW-1133">Transmembrane helix</keyword>
<dbReference type="NCBIfam" id="TIGR00797">
    <property type="entry name" value="matE"/>
    <property type="match status" value="1"/>
</dbReference>
<feature type="transmembrane region" description="Helical" evidence="2">
    <location>
        <begin position="83"/>
        <end position="109"/>
    </location>
</feature>
<feature type="transmembrane region" description="Helical" evidence="2">
    <location>
        <begin position="130"/>
        <end position="151"/>
    </location>
</feature>
<dbReference type="InterPro" id="IPR002528">
    <property type="entry name" value="MATE_fam"/>
</dbReference>
<comment type="caution">
    <text evidence="3">The sequence shown here is derived from an EMBL/GenBank/DDBJ whole genome shotgun (WGS) entry which is preliminary data.</text>
</comment>
<feature type="transmembrane region" description="Helical" evidence="2">
    <location>
        <begin position="345"/>
        <end position="365"/>
    </location>
</feature>
<sequence length="498" mass="55902">MEEIELIDHSGVIPDSQEMPFSFEKREKFTDQGKDEIGYVEATKDYVLYALPSVVGMLLRRSPDIINYLIIGQMDDPAYASGLGLAIMTFNIVIASLGVGLSGGVETLCSQAFGMGNNYQAGKIYPRAQVVMTCFFIPQAIILCFATPILIATGQPQRSSELAGEFIIICLPGLWCWCQTELLRRFLGAQRVFHIIMNCQIINCGLHIVWAFTFVFWLDLGYHGIIYATLITFVMNFVLPYLYVTLNKSSVREGSWQFISRDSFRDLGEYLSYGIPSMLMFAFEGWAFEFLTFMVGIFGENELAVFVVCYNLVMYAYMVTVGFQLSINTLIGNSLGASKPKTARVYARVALISVLFLFIILAGSFYSFRYKLASVFVSEDLYDLFAYTLAMMVPLAFGDYLQSIGQGEIKAMGYQKWGTIICLIGYWGICIPLTYIFSFILNFQVTGVLLGMPIGLLFVGVSFQIIIYRTNFEELSKDIVARLRMSSSNLLEAQNGSQ</sequence>
<feature type="transmembrane region" description="Helical" evidence="2">
    <location>
        <begin position="267"/>
        <end position="283"/>
    </location>
</feature>